<protein>
    <submittedName>
        <fullName evidence="1">Uncharacterized protein</fullName>
    </submittedName>
</protein>
<dbReference type="AlphaFoldDB" id="A0A0E9TH67"/>
<sequence>MHSYPGHVMIICTPLCQTQYKATLSSIKQTMVPLLLRSQTSAFSYLVSSLFSLQLTFIAM</sequence>
<name>A0A0E9TH67_ANGAN</name>
<reference evidence="1" key="2">
    <citation type="journal article" date="2015" name="Fish Shellfish Immunol.">
        <title>Early steps in the European eel (Anguilla anguilla)-Vibrio vulnificus interaction in the gills: Role of the RtxA13 toxin.</title>
        <authorList>
            <person name="Callol A."/>
            <person name="Pajuelo D."/>
            <person name="Ebbesson L."/>
            <person name="Teles M."/>
            <person name="MacKenzie S."/>
            <person name="Amaro C."/>
        </authorList>
    </citation>
    <scope>NUCLEOTIDE SEQUENCE</scope>
</reference>
<accession>A0A0E9TH67</accession>
<dbReference type="EMBL" id="GBXM01056347">
    <property type="protein sequence ID" value="JAH52230.1"/>
    <property type="molecule type" value="Transcribed_RNA"/>
</dbReference>
<evidence type="ECO:0000313" key="1">
    <source>
        <dbReference type="EMBL" id="JAH52230.1"/>
    </source>
</evidence>
<reference evidence="1" key="1">
    <citation type="submission" date="2014-11" db="EMBL/GenBank/DDBJ databases">
        <authorList>
            <person name="Amaro Gonzalez C."/>
        </authorList>
    </citation>
    <scope>NUCLEOTIDE SEQUENCE</scope>
</reference>
<organism evidence="1">
    <name type="scientific">Anguilla anguilla</name>
    <name type="common">European freshwater eel</name>
    <name type="synonym">Muraena anguilla</name>
    <dbReference type="NCBI Taxonomy" id="7936"/>
    <lineage>
        <taxon>Eukaryota</taxon>
        <taxon>Metazoa</taxon>
        <taxon>Chordata</taxon>
        <taxon>Craniata</taxon>
        <taxon>Vertebrata</taxon>
        <taxon>Euteleostomi</taxon>
        <taxon>Actinopterygii</taxon>
        <taxon>Neopterygii</taxon>
        <taxon>Teleostei</taxon>
        <taxon>Anguilliformes</taxon>
        <taxon>Anguillidae</taxon>
        <taxon>Anguilla</taxon>
    </lineage>
</organism>
<proteinExistence type="predicted"/>